<dbReference type="InterPro" id="IPR045864">
    <property type="entry name" value="aa-tRNA-synth_II/BPL/LPL"/>
</dbReference>
<dbReference type="InterPro" id="IPR004365">
    <property type="entry name" value="NA-bd_OB_tRNA"/>
</dbReference>
<evidence type="ECO:0000256" key="2">
    <source>
        <dbReference type="ARBA" id="ARBA00022598"/>
    </source>
</evidence>
<evidence type="ECO:0000256" key="3">
    <source>
        <dbReference type="ARBA" id="ARBA00022741"/>
    </source>
</evidence>
<comment type="similarity">
    <text evidence="1">Belongs to the class-II aminoacyl-tRNA synthetase family. Type 1 subfamily.</text>
</comment>
<dbReference type="Pfam" id="PF00152">
    <property type="entry name" value="tRNA-synt_2"/>
    <property type="match status" value="1"/>
</dbReference>
<proteinExistence type="inferred from homology"/>
<evidence type="ECO:0000256" key="4">
    <source>
        <dbReference type="ARBA" id="ARBA00022840"/>
    </source>
</evidence>
<evidence type="ECO:0000259" key="7">
    <source>
        <dbReference type="PROSITE" id="PS50862"/>
    </source>
</evidence>
<dbReference type="InterPro" id="IPR047089">
    <property type="entry name" value="Asp-tRNA-ligase_1_N"/>
</dbReference>
<dbReference type="SUPFAM" id="SSF55681">
    <property type="entry name" value="Class II aaRS and biotin synthetases"/>
    <property type="match status" value="1"/>
</dbReference>
<dbReference type="GO" id="GO:0003676">
    <property type="term" value="F:nucleic acid binding"/>
    <property type="evidence" value="ECO:0007669"/>
    <property type="project" value="InterPro"/>
</dbReference>
<dbReference type="InterPro" id="IPR012340">
    <property type="entry name" value="NA-bd_OB-fold"/>
</dbReference>
<dbReference type="RefSeq" id="XP_011636346.1">
    <property type="nucleotide sequence ID" value="XM_011638044.1"/>
</dbReference>
<keyword evidence="8" id="KW-1185">Reference proteome</keyword>
<dbReference type="Gene3D" id="3.30.930.10">
    <property type="entry name" value="Bira Bifunctional Protein, Domain 2"/>
    <property type="match status" value="1"/>
</dbReference>
<dbReference type="GO" id="GO:0005739">
    <property type="term" value="C:mitochondrion"/>
    <property type="evidence" value="ECO:0007669"/>
    <property type="project" value="TreeGrafter"/>
</dbReference>
<dbReference type="NCBIfam" id="TIGR00459">
    <property type="entry name" value="aspS_bact"/>
    <property type="match status" value="1"/>
</dbReference>
<keyword evidence="3" id="KW-0547">Nucleotide-binding</keyword>
<dbReference type="PANTHER" id="PTHR22594:SF5">
    <property type="entry name" value="ASPARTATE--TRNA LIGASE, MITOCHONDRIAL"/>
    <property type="match status" value="1"/>
</dbReference>
<dbReference type="GO" id="GO:0006422">
    <property type="term" value="P:aspartyl-tRNA aminoacylation"/>
    <property type="evidence" value="ECO:0007669"/>
    <property type="project" value="TreeGrafter"/>
</dbReference>
<dbReference type="Proteomes" id="UP000504615">
    <property type="component" value="Unplaced"/>
</dbReference>
<protein>
    <submittedName>
        <fullName evidence="9">Aspartate--tRNA ligase, mitochondrial</fullName>
    </submittedName>
</protein>
<evidence type="ECO:0000313" key="8">
    <source>
        <dbReference type="Proteomes" id="UP000504615"/>
    </source>
</evidence>
<evidence type="ECO:0000256" key="1">
    <source>
        <dbReference type="ARBA" id="ARBA00006303"/>
    </source>
</evidence>
<keyword evidence="6" id="KW-0030">Aminoacyl-tRNA synthetase</keyword>
<evidence type="ECO:0000256" key="5">
    <source>
        <dbReference type="ARBA" id="ARBA00022917"/>
    </source>
</evidence>
<keyword evidence="5" id="KW-0648">Protein biosynthesis</keyword>
<dbReference type="KEGG" id="pbar:105426707"/>
<keyword evidence="4" id="KW-0067">ATP-binding</keyword>
<name>A0A6I9WWR7_9HYME</name>
<dbReference type="CTD" id="326155"/>
<dbReference type="Gene3D" id="3.30.1360.30">
    <property type="entry name" value="GAD-like domain"/>
    <property type="match status" value="1"/>
</dbReference>
<dbReference type="InterPro" id="IPR002312">
    <property type="entry name" value="Asp/Asn-tRNA-synth_IIb"/>
</dbReference>
<accession>A0A6I9WWR7</accession>
<dbReference type="Gene3D" id="2.40.50.140">
    <property type="entry name" value="Nucleic acid-binding proteins"/>
    <property type="match status" value="1"/>
</dbReference>
<dbReference type="SUPFAM" id="SSF55261">
    <property type="entry name" value="GAD domain-like"/>
    <property type="match status" value="1"/>
</dbReference>
<dbReference type="AlphaFoldDB" id="A0A6I9WWR7"/>
<dbReference type="PRINTS" id="PR01042">
    <property type="entry name" value="TRNASYNTHASP"/>
</dbReference>
<dbReference type="SUPFAM" id="SSF50249">
    <property type="entry name" value="Nucleic acid-binding proteins"/>
    <property type="match status" value="1"/>
</dbReference>
<gene>
    <name evidence="9" type="primary">LOC105426707</name>
</gene>
<dbReference type="PROSITE" id="PS50862">
    <property type="entry name" value="AA_TRNA_LIGASE_II"/>
    <property type="match status" value="1"/>
</dbReference>
<dbReference type="InterPro" id="IPR004115">
    <property type="entry name" value="GAD-like_sf"/>
</dbReference>
<evidence type="ECO:0000256" key="6">
    <source>
        <dbReference type="ARBA" id="ARBA00023146"/>
    </source>
</evidence>
<keyword evidence="2 9" id="KW-0436">Ligase</keyword>
<dbReference type="NCBIfam" id="NF001750">
    <property type="entry name" value="PRK00476.1"/>
    <property type="match status" value="1"/>
</dbReference>
<evidence type="ECO:0000313" key="9">
    <source>
        <dbReference type="RefSeq" id="XP_011636346.1"/>
    </source>
</evidence>
<dbReference type="GeneID" id="105426707"/>
<dbReference type="HAMAP" id="MF_00044">
    <property type="entry name" value="Asp_tRNA_synth_type1"/>
    <property type="match status" value="1"/>
</dbReference>
<dbReference type="InterPro" id="IPR004364">
    <property type="entry name" value="Aa-tRNA-synt_II"/>
</dbReference>
<dbReference type="InterPro" id="IPR006195">
    <property type="entry name" value="aa-tRNA-synth_II"/>
</dbReference>
<dbReference type="GO" id="GO:0004815">
    <property type="term" value="F:aspartate-tRNA ligase activity"/>
    <property type="evidence" value="ECO:0007669"/>
    <property type="project" value="TreeGrafter"/>
</dbReference>
<dbReference type="OrthoDB" id="439710at2759"/>
<feature type="domain" description="Aminoacyl-transfer RNA synthetases class-II family profile" evidence="7">
    <location>
        <begin position="204"/>
        <end position="618"/>
    </location>
</feature>
<dbReference type="Pfam" id="PF01336">
    <property type="entry name" value="tRNA_anti-codon"/>
    <property type="match status" value="1"/>
</dbReference>
<dbReference type="PANTHER" id="PTHR22594">
    <property type="entry name" value="ASPARTYL/LYSYL-TRNA SYNTHETASE"/>
    <property type="match status" value="1"/>
</dbReference>
<dbReference type="CDD" id="cd04317">
    <property type="entry name" value="EcAspRS_like_N"/>
    <property type="match status" value="1"/>
</dbReference>
<reference evidence="9" key="1">
    <citation type="submission" date="2025-08" db="UniProtKB">
        <authorList>
            <consortium name="RefSeq"/>
        </authorList>
    </citation>
    <scope>IDENTIFICATION</scope>
</reference>
<dbReference type="GO" id="GO:0005524">
    <property type="term" value="F:ATP binding"/>
    <property type="evidence" value="ECO:0007669"/>
    <property type="project" value="UniProtKB-KW"/>
</dbReference>
<sequence>MFARSRIVLSCTNITTKYYVFPLISNLQKFLIKDQSSVSIASVHNLVVGKSASLIKEPVLPANRYVLRTHTCGELTLKNVGEEVRLSGWMEFQRMKKFVTLRDSYGSTQLLIPEDRKDLAEIIQNLSFESVLSIVGKVVSRPEGQQNKKMKTGDIEVYVESLKVLNVASQNLPLFIREYNKAKESQQMKYRYLSLRYPELQKNLRLRSSFIMKIREFLINECSFVDIETPTLFKSTPGGAQEFIVPTRQPGNFYSLVQSPQQFKQLLMIGSFDKYFQIARCYRDEGARHDRQPEFTQLDIEMSFVDRDGVMSLIENLLMYSWPEELGSIKVPFKLMMYEDAMELYGSEQPDLRIPYQIQDLTHMFDLPILKEAVKPKDGEQKVYALVFSKKSKYLTKSVREELSKIRSDYFHTTRLVQLKIESNSWRAQLDKFKSKSATIAEDVSQYCKLEEGDVLLLAIGHRMDALKLLGKLRIEFTNILEAKGEQIRSSETELLWITDFPLFTFEECTLQSTHHPFTQPHPDDMEYLTTDPLKVRGLHYDLVMNGTEIAGGSIRIHDANLQREVLRMLNIDETKLSHMLEALTYGAPPHGGIAIGLDRLVCLLCNAKSIRSVIAFPKTMEGRDLMSGAPDVISDELKTLYHIQTVKKVS</sequence>
<dbReference type="InterPro" id="IPR004524">
    <property type="entry name" value="Asp-tRNA-ligase_1"/>
</dbReference>
<organism evidence="8 9">
    <name type="scientific">Pogonomyrmex barbatus</name>
    <name type="common">red harvester ant</name>
    <dbReference type="NCBI Taxonomy" id="144034"/>
    <lineage>
        <taxon>Eukaryota</taxon>
        <taxon>Metazoa</taxon>
        <taxon>Ecdysozoa</taxon>
        <taxon>Arthropoda</taxon>
        <taxon>Hexapoda</taxon>
        <taxon>Insecta</taxon>
        <taxon>Pterygota</taxon>
        <taxon>Neoptera</taxon>
        <taxon>Endopterygota</taxon>
        <taxon>Hymenoptera</taxon>
        <taxon>Apocrita</taxon>
        <taxon>Aculeata</taxon>
        <taxon>Formicoidea</taxon>
        <taxon>Formicidae</taxon>
        <taxon>Myrmicinae</taxon>
        <taxon>Pogonomyrmex</taxon>
    </lineage>
</organism>